<protein>
    <recommendedName>
        <fullName evidence="1">Nucleoside phosphorylase domain-containing protein</fullName>
    </recommendedName>
</protein>
<dbReference type="InterPro" id="IPR000845">
    <property type="entry name" value="Nucleoside_phosphorylase_d"/>
</dbReference>
<dbReference type="Pfam" id="PF01048">
    <property type="entry name" value="PNP_UDP_1"/>
    <property type="match status" value="1"/>
</dbReference>
<dbReference type="SUPFAM" id="SSF53167">
    <property type="entry name" value="Purine and uridine phosphorylases"/>
    <property type="match status" value="1"/>
</dbReference>
<dbReference type="Proteomes" id="UP001596031">
    <property type="component" value="Unassembled WGS sequence"/>
</dbReference>
<keyword evidence="3" id="KW-1185">Reference proteome</keyword>
<accession>A0ABW0PGE1</accession>
<gene>
    <name evidence="2" type="ORF">ACFPOU_05720</name>
</gene>
<reference evidence="3" key="1">
    <citation type="journal article" date="2019" name="Int. J. Syst. Evol. Microbiol.">
        <title>The Global Catalogue of Microorganisms (GCM) 10K type strain sequencing project: providing services to taxonomists for standard genome sequencing and annotation.</title>
        <authorList>
            <consortium name="The Broad Institute Genomics Platform"/>
            <consortium name="The Broad Institute Genome Sequencing Center for Infectious Disease"/>
            <person name="Wu L."/>
            <person name="Ma J."/>
        </authorList>
    </citation>
    <scope>NUCLEOTIDE SEQUENCE [LARGE SCALE GENOMIC DNA]</scope>
    <source>
        <strain evidence="3">CCUG 38813</strain>
    </source>
</reference>
<proteinExistence type="predicted"/>
<evidence type="ECO:0000313" key="3">
    <source>
        <dbReference type="Proteomes" id="UP001596031"/>
    </source>
</evidence>
<organism evidence="2 3">
    <name type="scientific">Massilia jejuensis</name>
    <dbReference type="NCBI Taxonomy" id="648894"/>
    <lineage>
        <taxon>Bacteria</taxon>
        <taxon>Pseudomonadati</taxon>
        <taxon>Pseudomonadota</taxon>
        <taxon>Betaproteobacteria</taxon>
        <taxon>Burkholderiales</taxon>
        <taxon>Oxalobacteraceae</taxon>
        <taxon>Telluria group</taxon>
        <taxon>Massilia</taxon>
    </lineage>
</organism>
<dbReference type="PANTHER" id="PTHR46832:SF1">
    <property type="entry name" value="5'-METHYLTHIOADENOSINE_S-ADENOSYLHOMOCYSTEINE NUCLEOSIDASE"/>
    <property type="match status" value="1"/>
</dbReference>
<dbReference type="RefSeq" id="WP_379718085.1">
    <property type="nucleotide sequence ID" value="NZ_JBHSMS010000023.1"/>
</dbReference>
<comment type="caution">
    <text evidence="2">The sequence shown here is derived from an EMBL/GenBank/DDBJ whole genome shotgun (WGS) entry which is preliminary data.</text>
</comment>
<evidence type="ECO:0000259" key="1">
    <source>
        <dbReference type="Pfam" id="PF01048"/>
    </source>
</evidence>
<evidence type="ECO:0000313" key="2">
    <source>
        <dbReference type="EMBL" id="MFC5510617.1"/>
    </source>
</evidence>
<dbReference type="Gene3D" id="3.40.50.1580">
    <property type="entry name" value="Nucleoside phosphorylase domain"/>
    <property type="match status" value="1"/>
</dbReference>
<name>A0ABW0PGE1_9BURK</name>
<sequence length="436" mass="47793">MPSAPIAVDVLVVCALFDEFQALLDVTEGIVEPGWANETSKSGWLTASATFRGNQAEMVRIVATFASGMGREIALATVMELLNEHPARCVAMSGICAGRRGKVSLGDVIFADRLYSYDAGKITVEDGLTKFEGDILQFNPSRQWVQRMIAVANSAPGSWVGTRPEPAHEQQEEWVLRRLIDGENPLQAPDFKKACPDWPEVLGRLTRRKWIEKGLTLTETGRARADELRLSHPDGPQPPKPFTVHVAPMATGAAVVEDTGIFPRLAQSMRKVLGIDMEASALGAAAHFRDIPVIVVKAVSDFGDPFKDDRYRYFAARASAEYLLRLLKMSMDLLPGTAVSSTPEASAAVAGVPLDLIEILAELYPEVGQARAIWERAGGKGSEVENVSRPQDLWQRLWLRSTRGASVRPGMLLQVVKTDAPFNEVIQRHLANWSKV</sequence>
<feature type="domain" description="Nucleoside phosphorylase" evidence="1">
    <location>
        <begin position="242"/>
        <end position="314"/>
    </location>
</feature>
<dbReference type="InterPro" id="IPR035994">
    <property type="entry name" value="Nucleoside_phosphorylase_sf"/>
</dbReference>
<dbReference type="PANTHER" id="PTHR46832">
    <property type="entry name" value="5'-METHYLTHIOADENOSINE/S-ADENOSYLHOMOCYSTEINE NUCLEOSIDASE"/>
    <property type="match status" value="1"/>
</dbReference>
<dbReference type="EMBL" id="JBHSMS010000023">
    <property type="protein sequence ID" value="MFC5510617.1"/>
    <property type="molecule type" value="Genomic_DNA"/>
</dbReference>